<protein>
    <submittedName>
        <fullName evidence="1">YnhF family membrane protein</fullName>
    </submittedName>
</protein>
<name>A0AAI9D9S1_PROST</name>
<accession>A0AAI9D9S1</accession>
<comment type="caution">
    <text evidence="1">The sequence shown here is derived from an EMBL/GenBank/DDBJ whole genome shotgun (WGS) entry which is preliminary data.</text>
</comment>
<dbReference type="AlphaFoldDB" id="A0AAI9D9S1"/>
<dbReference type="NCBIfam" id="NF033411">
    <property type="entry name" value="small_mem_YnhF"/>
    <property type="match status" value="1"/>
</dbReference>
<dbReference type="EMBL" id="ABMABF030000002">
    <property type="protein sequence ID" value="EMJ5133165.1"/>
    <property type="molecule type" value="Genomic_DNA"/>
</dbReference>
<dbReference type="GeneID" id="99499644"/>
<reference evidence="1" key="1">
    <citation type="submission" date="2024-02" db="EMBL/GenBank/DDBJ databases">
        <authorList>
            <consortium name="Clinical and Environmental Microbiology Branch: Whole genome sequencing antimicrobial resistance pathogens in the healthcare setting"/>
        </authorList>
    </citation>
    <scope>NUCLEOTIDE SEQUENCE</scope>
    <source>
        <strain evidence="1">2021GO-0154</strain>
    </source>
</reference>
<gene>
    <name evidence="1" type="ORF">RG298_000843</name>
</gene>
<organism evidence="1">
    <name type="scientific">Providencia stuartii</name>
    <dbReference type="NCBI Taxonomy" id="588"/>
    <lineage>
        <taxon>Bacteria</taxon>
        <taxon>Pseudomonadati</taxon>
        <taxon>Pseudomonadota</taxon>
        <taxon>Gammaproteobacteria</taxon>
        <taxon>Enterobacterales</taxon>
        <taxon>Morganellaceae</taxon>
        <taxon>Providencia</taxon>
    </lineage>
</organism>
<dbReference type="RefSeq" id="WP_139158717.1">
    <property type="nucleotide sequence ID" value="NZ_CANMXG010000004.1"/>
</dbReference>
<proteinExistence type="predicted"/>
<sequence length="27" mass="2926">MDTDFKFGLLAAIGSLAVIITFAIHIF</sequence>
<dbReference type="InterPro" id="IPR047743">
    <property type="entry name" value="YnhF-like"/>
</dbReference>
<evidence type="ECO:0000313" key="1">
    <source>
        <dbReference type="EMBL" id="EMJ5133165.1"/>
    </source>
</evidence>